<dbReference type="GO" id="GO:0005634">
    <property type="term" value="C:nucleus"/>
    <property type="evidence" value="ECO:0007669"/>
    <property type="project" value="UniProtKB-SubCell"/>
</dbReference>
<dbReference type="GO" id="GO:0005694">
    <property type="term" value="C:chromosome"/>
    <property type="evidence" value="ECO:0007669"/>
    <property type="project" value="UniProtKB-SubCell"/>
</dbReference>
<dbReference type="Pfam" id="PF16770">
    <property type="entry name" value="RTT107_BRCT_5"/>
    <property type="match status" value="1"/>
</dbReference>
<evidence type="ECO:0000256" key="10">
    <source>
        <dbReference type="ARBA" id="ARBA00023242"/>
    </source>
</evidence>
<dbReference type="Gene3D" id="2.60.200.20">
    <property type="match status" value="1"/>
</dbReference>
<feature type="region of interest" description="Disordered" evidence="14">
    <location>
        <begin position="1505"/>
        <end position="1528"/>
    </location>
</feature>
<evidence type="ECO:0000256" key="6">
    <source>
        <dbReference type="ARBA" id="ARBA00022737"/>
    </source>
</evidence>
<feature type="compositionally biased region" description="Polar residues" evidence="14">
    <location>
        <begin position="1506"/>
        <end position="1522"/>
    </location>
</feature>
<evidence type="ECO:0000313" key="18">
    <source>
        <dbReference type="Proteomes" id="UP001152798"/>
    </source>
</evidence>
<dbReference type="PANTHER" id="PTHR23196">
    <property type="entry name" value="PAX TRANSCRIPTION ACTIVATION DOMAIN INTERACTING PROTEIN"/>
    <property type="match status" value="1"/>
</dbReference>
<keyword evidence="8" id="KW-0832">Ubl conjugation</keyword>
<feature type="region of interest" description="Disordered" evidence="14">
    <location>
        <begin position="241"/>
        <end position="264"/>
    </location>
</feature>
<dbReference type="InterPro" id="IPR000253">
    <property type="entry name" value="FHA_dom"/>
</dbReference>
<evidence type="ECO:0000259" key="15">
    <source>
        <dbReference type="PROSITE" id="PS50006"/>
    </source>
</evidence>
<feature type="compositionally biased region" description="Basic and acidic residues" evidence="14">
    <location>
        <begin position="2122"/>
        <end position="2139"/>
    </location>
</feature>
<dbReference type="PROSITE" id="PS50006">
    <property type="entry name" value="FHA_DOMAIN"/>
    <property type="match status" value="1"/>
</dbReference>
<comment type="subcellular location">
    <subcellularLocation>
        <location evidence="2">Chromosome</location>
    </subcellularLocation>
    <subcellularLocation>
        <location evidence="1">Nucleus</location>
    </subcellularLocation>
</comment>
<feature type="compositionally biased region" description="Basic and acidic residues" evidence="14">
    <location>
        <begin position="1433"/>
        <end position="1444"/>
    </location>
</feature>
<dbReference type="PROSITE" id="PS50172">
    <property type="entry name" value="BRCT"/>
    <property type="match status" value="1"/>
</dbReference>
<feature type="domain" description="FHA" evidence="15">
    <location>
        <begin position="41"/>
        <end position="91"/>
    </location>
</feature>
<feature type="domain" description="BRCT" evidence="16">
    <location>
        <begin position="2438"/>
        <end position="2516"/>
    </location>
</feature>
<dbReference type="CDD" id="cd22665">
    <property type="entry name" value="FHA_MDC1"/>
    <property type="match status" value="1"/>
</dbReference>
<feature type="compositionally biased region" description="Polar residues" evidence="14">
    <location>
        <begin position="2181"/>
        <end position="2213"/>
    </location>
</feature>
<dbReference type="CDD" id="cd18432">
    <property type="entry name" value="BRCT_PAXIP1_rpt6_like"/>
    <property type="match status" value="1"/>
</dbReference>
<keyword evidence="6" id="KW-0677">Repeat</keyword>
<dbReference type="CDD" id="cd17744">
    <property type="entry name" value="BRCT_MDC1_rpt1"/>
    <property type="match status" value="1"/>
</dbReference>
<evidence type="ECO:0000256" key="5">
    <source>
        <dbReference type="ARBA" id="ARBA00022499"/>
    </source>
</evidence>
<sequence length="2630" mass="294008">MEYTQVLVSESFDIKNTATEKIPVATLLIEDEYHTIYNTENVIGREKTCDIVISNNAVSSKHAVIEAEDSDAHLIYDLGSTNKTKLGKMVLKPHVRYHINDGDSVTFGNVSAQYNISRKYLTTPVKGNTTLNSCSIPETPERLVSTLELDATESTKQKVESSALELSDTDLFDEKEADTNLYLKEIPSSPSKPSNDIYELDTLSFDEHIENHVKKTDHLEDLNKINVIPANNDVEEKGFDIDPQELGHDEKPVSKSPPMHDKDKTKTNFGWEDFPEITSHVELDSSSANNLVHSKSKVSSSFLDITNDDLKPDQHIPKNIGGVILSDLCKPACIDSDKQDVSSTSKDGELKIVDETEKGLLSEKTYIEPKTPGIGGTKDSLYLENDCYIPMSQNIDMFEESPEKTDERPEQGDVYEMLTQVSIENKEVNNSIYDIQTQMVIADNDSESKVDKENESISITSPNTKLSMLLESASQPAENNDKEEMNNTSYLKTKVIDETDNNCSFSESIYEAETQPFLQKVSKEPISEISNCLPERMDKNGSVTSAIVVTTQPCIHGSLEIQDSTSSEINNKADEKENLSTTIIGRTTQLCPVEISIDPSKQSHSPKAVVNVDDTEIKISSSSSSVVGAGTKPTSLVNQQLLHEDIESNSSEKISAKDLSICDWYEIATQPCQPTSENVLIEKEIQKNELTKNDDLTDDVFKKEAMQDDKFSTSMYEIATQPCPKDILSENNESINETTLNPELTSMRDDNNTNNNFSNSICEIATQPCPKDIFPEKSETTLSPEFTMGDESNKNNLFSSSICEIATQPCPKEIFPKKRESIDNETTPGSELKTMSEESNKNNIFSTSLCEIGTQPCSKDIFPEKAGSNNDTILNSELTIITDENNKNSSFSNSICEIATQPYLKDIYPEKAESIDAKVSDESNKNDIFSNSICEIATQPCPKDIFPEKVESINDTTLNSELTIITDENNKNKIFSDSICEIATQPCPKDIFPEKSEKINETTLNSEITTMGDESNKNNFFSTSICEIATQPCPKDIFPEKVESFNVTTLNPELTTITDEINKNNIFSDSICEIATQPCPKDIFPEKNNETTLNSEITTMGDESNKNNFFSTSICEIATQPCPKDIFPGKAESDNEKTLSPQSKTVNDENIKNSSFSISICEIATQPCSLDSKGITNQYESIEKGACDKMNVKETVALQVGNEIEMAIDPKIVNSKNLLPPEIIHELDTLPLLHAETIPNIFNKSIMVDKKSANDYSEGESVNLLLVDKTKQPVITELIVNQKEIMPILDISANQFQPAPCQVDSNLPSNEENLSLITKVLATSCEVEKVLVEASESDINIYKAKNILVTTKANDFSLTATLPNALSDSFFEAATQPYKNDQGQDRTFPDPLTSICNDLSDDKIGEITDELMYGNISTKLEDNNKILDNNNPTKERNKPRKNVETSDDNIFEALTGQDSFCSQKKILLNKINTENPPEKISTQDLQRILESDDIIQKYDEFKKTDATSTASDPVLNRGNNVPQDDGNEDLLKLGTKELCNEPVPDLHILGSNVVCIDSDSSQELNIRSNKKRSNVFPPDSQSFSNKFLDNEDSSQELNIKSNKKRCNIFPPDSQSFTYKFLDNEDSSQELNIRSNKKRSNVFPPDSQSFTDKFLDNEDSSQELNIKSNKNRCNVFPPDSQSFTNKFLDNEDSSQEINTISNKKRCNVFPLDSQDSSYKNLESASNVSEEECIKIVGKDSVLESTKSSGFLNKINNDIQKSNKDDSSEIVKNTSVENDDEADIKMGLKKLDTTTSNQNKVLKEKLNERISTSGKRNNKENKNKSPPERERESTYISRGNITLHSPEVLSELEEQFRLTKVAMSPTQLSVVSDIESEINSSQEVDELDKQGIRRSIRNRKNTVSVKSLKNTKSPILHKMIEPPIVTSNENLLKENESKRKEANSSSTTSKGEKSFKRFKKVSPVKNNTPTNEKLVKVTTNEGYIEIANNYSDNSQNSEELGRGKRKRTRPSYEGFIIEEEKKRTSRKKLSFSNSDDSENMSNVAANIEEINNSVPDESVKKQNDVPSDSIKKHVSVVLDIQKVPKEVPELNVEKSRVSKKKPSKKNETSPVLVDKISNVPNSSMKDEAKAKQNETSSKDKNCSFSFSEKLDELFNIWGPADRVKLSPRGAKKSYKLLAEGKTESVSPTTSGCKSQTSNSLAKEPKPSTSRSNKNSIKADEKKNEPICIVETKTVITSRKRNVSQKSEVVELSDAALEQSKKRRKTNSENSETSQEPDTNDSEVRKSSRIMRKKTPDILLADCKHEKNPGQTNRTSNELQKRVGNRSTESTEDSTSVSNKNIKTSLRNSRNISMKPPLSTVIVNVKNKNSKTKEKKTPIHIKENSSPEIIEENYCFSQEYSFHENKIKKGRKKPSENCSDLPLKIRRSSRKKNEKTAERNVENVMFTGFADKKTRSLVNVLGGQIVESPFTCTVLVTDKVRRTTKFLSALSRGLPIVSPQWLIDSNENGRFLDSSDFLLSDNEAEKMFSFNLKNSIEKAQNGKVLDGWAIFVTPSVKPSPEEMKSIIECSGGRFLSKELTRWPINSIIVSCDEDRTMWPKFSKKGKAPVIVNNEAILLGILRQELDIESHKLL</sequence>
<keyword evidence="10" id="KW-0539">Nucleus</keyword>
<feature type="compositionally biased region" description="Polar residues" evidence="14">
    <location>
        <begin position="2306"/>
        <end position="2315"/>
    </location>
</feature>
<dbReference type="Pfam" id="PF16589">
    <property type="entry name" value="BRCT_2"/>
    <property type="match status" value="1"/>
</dbReference>
<evidence type="ECO:0000256" key="8">
    <source>
        <dbReference type="ARBA" id="ARBA00022843"/>
    </source>
</evidence>
<evidence type="ECO:0000256" key="11">
    <source>
        <dbReference type="ARBA" id="ARBA00023306"/>
    </source>
</evidence>
<gene>
    <name evidence="17" type="ORF">NEZAVI_LOCUS9136</name>
</gene>
<feature type="region of interest" description="Disordered" evidence="14">
    <location>
        <begin position="2088"/>
        <end position="2140"/>
    </location>
</feature>
<dbReference type="Gene3D" id="3.40.50.10190">
    <property type="entry name" value="BRCT domain"/>
    <property type="match status" value="2"/>
</dbReference>
<dbReference type="SUPFAM" id="SSF49879">
    <property type="entry name" value="SMAD/FHA domain"/>
    <property type="match status" value="1"/>
</dbReference>
<feature type="compositionally biased region" description="Polar residues" evidence="14">
    <location>
        <begin position="2265"/>
        <end position="2274"/>
    </location>
</feature>
<feature type="compositionally biased region" description="Basic and acidic residues" evidence="14">
    <location>
        <begin position="1929"/>
        <end position="1940"/>
    </location>
</feature>
<evidence type="ECO:0000313" key="17">
    <source>
        <dbReference type="EMBL" id="CAH1399753.1"/>
    </source>
</evidence>
<evidence type="ECO:0000259" key="16">
    <source>
        <dbReference type="PROSITE" id="PS50172"/>
    </source>
</evidence>
<feature type="region of interest" description="Disordered" evidence="14">
    <location>
        <begin position="2235"/>
        <end position="2338"/>
    </location>
</feature>
<keyword evidence="5" id="KW-1017">Isopeptide bond</keyword>
<evidence type="ECO:0000256" key="1">
    <source>
        <dbReference type="ARBA" id="ARBA00004123"/>
    </source>
</evidence>
<evidence type="ECO:0000256" key="9">
    <source>
        <dbReference type="ARBA" id="ARBA00022990"/>
    </source>
</evidence>
<accession>A0A9P0HD25</accession>
<name>A0A9P0HD25_NEZVI</name>
<feature type="compositionally biased region" description="Polar residues" evidence="14">
    <location>
        <begin position="1986"/>
        <end position="1996"/>
    </location>
</feature>
<evidence type="ECO:0000256" key="2">
    <source>
        <dbReference type="ARBA" id="ARBA00004286"/>
    </source>
</evidence>
<dbReference type="SMART" id="SM00292">
    <property type="entry name" value="BRCT"/>
    <property type="match status" value="1"/>
</dbReference>
<evidence type="ECO:0000256" key="14">
    <source>
        <dbReference type="SAM" id="MobiDB-lite"/>
    </source>
</evidence>
<organism evidence="17 18">
    <name type="scientific">Nezara viridula</name>
    <name type="common">Southern green stink bug</name>
    <name type="synonym">Cimex viridulus</name>
    <dbReference type="NCBI Taxonomy" id="85310"/>
    <lineage>
        <taxon>Eukaryota</taxon>
        <taxon>Metazoa</taxon>
        <taxon>Ecdysozoa</taxon>
        <taxon>Arthropoda</taxon>
        <taxon>Hexapoda</taxon>
        <taxon>Insecta</taxon>
        <taxon>Pterygota</taxon>
        <taxon>Neoptera</taxon>
        <taxon>Paraneoptera</taxon>
        <taxon>Hemiptera</taxon>
        <taxon>Heteroptera</taxon>
        <taxon>Panheteroptera</taxon>
        <taxon>Pentatomomorpha</taxon>
        <taxon>Pentatomoidea</taxon>
        <taxon>Pentatomidae</taxon>
        <taxon>Pentatominae</taxon>
        <taxon>Nezara</taxon>
    </lineage>
</organism>
<keyword evidence="11" id="KW-0131">Cell cycle</keyword>
<evidence type="ECO:0000256" key="7">
    <source>
        <dbReference type="ARBA" id="ARBA00022763"/>
    </source>
</evidence>
<dbReference type="EMBL" id="OV725080">
    <property type="protein sequence ID" value="CAH1399753.1"/>
    <property type="molecule type" value="Genomic_DNA"/>
</dbReference>
<feature type="compositionally biased region" description="Basic and acidic residues" evidence="14">
    <location>
        <begin position="1815"/>
        <end position="1831"/>
    </location>
</feature>
<feature type="region of interest" description="Disordered" evidence="14">
    <location>
        <begin position="1925"/>
        <end position="1969"/>
    </location>
</feature>
<keyword evidence="9" id="KW-0007">Acetylation</keyword>
<keyword evidence="4" id="KW-0158">Chromosome</keyword>
<evidence type="ECO:0000256" key="12">
    <source>
        <dbReference type="ARBA" id="ARBA00023858"/>
    </source>
</evidence>
<evidence type="ECO:0000256" key="4">
    <source>
        <dbReference type="ARBA" id="ARBA00022454"/>
    </source>
</evidence>
<feature type="region of interest" description="Disordered" evidence="14">
    <location>
        <begin position="2177"/>
        <end position="2219"/>
    </location>
</feature>
<dbReference type="InterPro" id="IPR001357">
    <property type="entry name" value="BRCT_dom"/>
</dbReference>
<proteinExistence type="predicted"/>
<keyword evidence="7" id="KW-0227">DNA damage</keyword>
<reference evidence="17" key="1">
    <citation type="submission" date="2022-01" db="EMBL/GenBank/DDBJ databases">
        <authorList>
            <person name="King R."/>
        </authorList>
    </citation>
    <scope>NUCLEOTIDE SEQUENCE</scope>
</reference>
<evidence type="ECO:0000256" key="13">
    <source>
        <dbReference type="ARBA" id="ARBA00030146"/>
    </source>
</evidence>
<keyword evidence="18" id="KW-1185">Reference proteome</keyword>
<dbReference type="PANTHER" id="PTHR23196:SF1">
    <property type="entry name" value="PAX-INTERACTING PROTEIN 1"/>
    <property type="match status" value="1"/>
</dbReference>
<dbReference type="InterPro" id="IPR051579">
    <property type="entry name" value="DDR_Transcriptional_Reg"/>
</dbReference>
<feature type="region of interest" description="Disordered" evidence="14">
    <location>
        <begin position="1422"/>
        <end position="1446"/>
    </location>
</feature>
<dbReference type="InterPro" id="IPR008984">
    <property type="entry name" value="SMAD_FHA_dom_sf"/>
</dbReference>
<dbReference type="Proteomes" id="UP001152798">
    <property type="component" value="Chromosome 4"/>
</dbReference>
<dbReference type="SUPFAM" id="SSF52113">
    <property type="entry name" value="BRCT domain"/>
    <property type="match status" value="1"/>
</dbReference>
<evidence type="ECO:0000256" key="3">
    <source>
        <dbReference type="ARBA" id="ARBA00015014"/>
    </source>
</evidence>
<feature type="region of interest" description="Disordered" evidence="14">
    <location>
        <begin position="1986"/>
        <end position="2008"/>
    </location>
</feature>
<dbReference type="OrthoDB" id="342264at2759"/>
<dbReference type="GO" id="GO:0006974">
    <property type="term" value="P:DNA damage response"/>
    <property type="evidence" value="ECO:0007669"/>
    <property type="project" value="UniProtKB-KW"/>
</dbReference>
<feature type="region of interest" description="Disordered" evidence="14">
    <location>
        <begin position="1793"/>
        <end position="1832"/>
    </location>
</feature>
<protein>
    <recommendedName>
        <fullName evidence="3">Mediator of DNA damage checkpoint protein 1</fullName>
    </recommendedName>
    <alternativeName>
        <fullName evidence="13">PAX transactivation activation domain-interacting protein</fullName>
    </alternativeName>
    <alternativeName>
        <fullName evidence="12">PAX-interacting protein 1</fullName>
    </alternativeName>
</protein>
<dbReference type="SMART" id="SM00240">
    <property type="entry name" value="FHA"/>
    <property type="match status" value="1"/>
</dbReference>
<dbReference type="Pfam" id="PF00498">
    <property type="entry name" value="FHA"/>
    <property type="match status" value="1"/>
</dbReference>
<dbReference type="InterPro" id="IPR036420">
    <property type="entry name" value="BRCT_dom_sf"/>
</dbReference>